<dbReference type="Proteomes" id="UP000187455">
    <property type="component" value="Unassembled WGS sequence"/>
</dbReference>
<evidence type="ECO:0000256" key="8">
    <source>
        <dbReference type="ARBA" id="ARBA00022989"/>
    </source>
</evidence>
<evidence type="ECO:0000256" key="7">
    <source>
        <dbReference type="ARBA" id="ARBA00022840"/>
    </source>
</evidence>
<evidence type="ECO:0000313" key="15">
    <source>
        <dbReference type="EMBL" id="OLY83400.1"/>
    </source>
</evidence>
<dbReference type="AlphaFoldDB" id="A0A1R0H2P3"/>
<evidence type="ECO:0000256" key="1">
    <source>
        <dbReference type="ARBA" id="ARBA00004434"/>
    </source>
</evidence>
<dbReference type="GO" id="GO:0016887">
    <property type="term" value="F:ATP hydrolysis activity"/>
    <property type="evidence" value="ECO:0007669"/>
    <property type="project" value="InterPro"/>
</dbReference>
<evidence type="ECO:0000256" key="9">
    <source>
        <dbReference type="ARBA" id="ARBA00023128"/>
    </source>
</evidence>
<keyword evidence="4 12" id="KW-0547">Nucleotide-binding</keyword>
<dbReference type="EMBL" id="LSSL01000924">
    <property type="protein sequence ID" value="OLY83400.1"/>
    <property type="molecule type" value="Genomic_DNA"/>
</dbReference>
<feature type="domain" description="AAA+ ATPase" evidence="13">
    <location>
        <begin position="278"/>
        <end position="411"/>
    </location>
</feature>
<sequence length="471" mass="52702">MNPNLMDLATSSPANLGPVPVTTSSPGIFSNNPYFSAGFGLLGVGAALAVLRQGARHAAALTKKQLLVTLEIPSRDKSYQWILAWISKQQQPQAHLGKINDIASSEGGAGGIRRRWNRFLEKKIRSATMPRHLAVQTDFKQHENGNLTADYSFVSGPGKHLFKYKNCWVQVDRVRETKMLDLVNGAPWETITLTTLNRDRTIFKSILEESQRAAIEQQDGKTVIYNSVGPEWRPFGPPRKKRNINSVVLDQNIAQDLMRDVREFINNSKWYDERGIPYRRGYLLYGPPGTGKTSFIQALAGELGYNICILNLSERGHTDDRLNHLLTIAPERSITLLEDIDAAFPVNRQSEEPGQFSRSQITFSGLLNALDGVSSAEERLVFMTTNHIERLDKALIRPGRVDYKVYLGNASKHQIIEMYIKFYPNDKNLAPIFAEKIGGRSVSPAQLQGHFVINKHSAQAAIDDVESIFST</sequence>
<dbReference type="InterPro" id="IPR050747">
    <property type="entry name" value="Mitochondrial_chaperone_BCS1"/>
</dbReference>
<keyword evidence="6" id="KW-0378">Hydrolase</keyword>
<evidence type="ECO:0000313" key="16">
    <source>
        <dbReference type="Proteomes" id="UP000187455"/>
    </source>
</evidence>
<dbReference type="PROSITE" id="PS00674">
    <property type="entry name" value="AAA"/>
    <property type="match status" value="1"/>
</dbReference>
<dbReference type="STRING" id="133383.A0A1R0H2P3"/>
<keyword evidence="7 12" id="KW-0067">ATP-binding</keyword>
<dbReference type="Pfam" id="PF25426">
    <property type="entry name" value="AAA_lid_BCS1"/>
    <property type="match status" value="1"/>
</dbReference>
<keyword evidence="9" id="KW-0496">Mitochondrion</keyword>
<reference evidence="15 16" key="1">
    <citation type="journal article" date="2016" name="Mol. Biol. Evol.">
        <title>Genome-Wide Survey of Gut Fungi (Harpellales) Reveals the First Horizontally Transferred Ubiquitin Gene from a Mosquito Host.</title>
        <authorList>
            <person name="Wang Y."/>
            <person name="White M.M."/>
            <person name="Kvist S."/>
            <person name="Moncalvo J.M."/>
        </authorList>
    </citation>
    <scope>NUCLEOTIDE SEQUENCE [LARGE SCALE GENOMIC DNA]</scope>
    <source>
        <strain evidence="15 16">ALG-7-W6</strain>
    </source>
</reference>
<comment type="caution">
    <text evidence="15">The sequence shown here is derived from an EMBL/GenBank/DDBJ whole genome shotgun (WGS) entry which is preliminary data.</text>
</comment>
<evidence type="ECO:0000256" key="3">
    <source>
        <dbReference type="ARBA" id="ARBA00022692"/>
    </source>
</evidence>
<dbReference type="GO" id="GO:0005524">
    <property type="term" value="F:ATP binding"/>
    <property type="evidence" value="ECO:0007669"/>
    <property type="project" value="UniProtKB-KW"/>
</dbReference>
<dbReference type="CDD" id="cd19510">
    <property type="entry name" value="RecA-like_BCS1"/>
    <property type="match status" value="1"/>
</dbReference>
<dbReference type="SMART" id="SM00382">
    <property type="entry name" value="AAA"/>
    <property type="match status" value="1"/>
</dbReference>
<evidence type="ECO:0000259" key="14">
    <source>
        <dbReference type="SMART" id="SM01024"/>
    </source>
</evidence>
<feature type="domain" description="BCS1 N-terminal" evidence="14">
    <location>
        <begin position="42"/>
        <end position="247"/>
    </location>
</feature>
<dbReference type="PANTHER" id="PTHR23070">
    <property type="entry name" value="BCS1 AAA-TYPE ATPASE"/>
    <property type="match status" value="1"/>
</dbReference>
<dbReference type="GO" id="GO:0005743">
    <property type="term" value="C:mitochondrial inner membrane"/>
    <property type="evidence" value="ECO:0007669"/>
    <property type="project" value="UniProtKB-SubCell"/>
</dbReference>
<dbReference type="Pfam" id="PF00004">
    <property type="entry name" value="AAA"/>
    <property type="match status" value="1"/>
</dbReference>
<keyword evidence="5" id="KW-0999">Mitochondrion inner membrane</keyword>
<dbReference type="OrthoDB" id="10251412at2759"/>
<comment type="catalytic activity">
    <reaction evidence="11">
        <text>ATP + H2O = ADP + phosphate + H(+)</text>
        <dbReference type="Rhea" id="RHEA:13065"/>
        <dbReference type="ChEBI" id="CHEBI:15377"/>
        <dbReference type="ChEBI" id="CHEBI:15378"/>
        <dbReference type="ChEBI" id="CHEBI:30616"/>
        <dbReference type="ChEBI" id="CHEBI:43474"/>
        <dbReference type="ChEBI" id="CHEBI:456216"/>
    </reaction>
    <physiologicalReaction direction="left-to-right" evidence="11">
        <dbReference type="Rhea" id="RHEA:13066"/>
    </physiologicalReaction>
</comment>
<dbReference type="InterPro" id="IPR003960">
    <property type="entry name" value="ATPase_AAA_CS"/>
</dbReference>
<evidence type="ECO:0000256" key="4">
    <source>
        <dbReference type="ARBA" id="ARBA00022741"/>
    </source>
</evidence>
<evidence type="ECO:0000256" key="6">
    <source>
        <dbReference type="ARBA" id="ARBA00022801"/>
    </source>
</evidence>
<proteinExistence type="inferred from homology"/>
<keyword evidence="10" id="KW-0472">Membrane</keyword>
<dbReference type="GO" id="GO:0034551">
    <property type="term" value="P:mitochondrial respiratory chain complex III assembly"/>
    <property type="evidence" value="ECO:0007669"/>
    <property type="project" value="UniProtKB-ARBA"/>
</dbReference>
<keyword evidence="3" id="KW-0812">Transmembrane</keyword>
<keyword evidence="16" id="KW-1185">Reference proteome</keyword>
<evidence type="ECO:0000259" key="13">
    <source>
        <dbReference type="SMART" id="SM00382"/>
    </source>
</evidence>
<dbReference type="SMART" id="SM01024">
    <property type="entry name" value="BCS1_N"/>
    <property type="match status" value="1"/>
</dbReference>
<evidence type="ECO:0000256" key="10">
    <source>
        <dbReference type="ARBA" id="ARBA00023136"/>
    </source>
</evidence>
<protein>
    <submittedName>
        <fullName evidence="15">Mitochondrial chaperone BCS1</fullName>
    </submittedName>
</protein>
<dbReference type="InterPro" id="IPR003959">
    <property type="entry name" value="ATPase_AAA_core"/>
</dbReference>
<dbReference type="FunFam" id="3.40.50.300:FF:000768">
    <property type="entry name" value="Probable mitochondrial chaperone bcs1"/>
    <property type="match status" value="1"/>
</dbReference>
<dbReference type="Gene3D" id="3.40.50.300">
    <property type="entry name" value="P-loop containing nucleotide triphosphate hydrolases"/>
    <property type="match status" value="1"/>
</dbReference>
<dbReference type="SUPFAM" id="SSF52540">
    <property type="entry name" value="P-loop containing nucleoside triphosphate hydrolases"/>
    <property type="match status" value="1"/>
</dbReference>
<name>A0A1R0H2P3_9FUNG</name>
<evidence type="ECO:0000256" key="2">
    <source>
        <dbReference type="ARBA" id="ARBA00007448"/>
    </source>
</evidence>
<dbReference type="InterPro" id="IPR027417">
    <property type="entry name" value="P-loop_NTPase"/>
</dbReference>
<evidence type="ECO:0000256" key="11">
    <source>
        <dbReference type="ARBA" id="ARBA00048778"/>
    </source>
</evidence>
<accession>A0A1R0H2P3</accession>
<dbReference type="InterPro" id="IPR057495">
    <property type="entry name" value="AAA_lid_BCS1"/>
</dbReference>
<gene>
    <name evidence="15" type="ORF">AYI68_g2460</name>
</gene>
<comment type="similarity">
    <text evidence="2">Belongs to the AAA ATPase family. BCS1 subfamily.</text>
</comment>
<dbReference type="InterPro" id="IPR014851">
    <property type="entry name" value="BCS1_N"/>
</dbReference>
<evidence type="ECO:0000256" key="5">
    <source>
        <dbReference type="ARBA" id="ARBA00022792"/>
    </source>
</evidence>
<evidence type="ECO:0000256" key="12">
    <source>
        <dbReference type="RuleBase" id="RU003651"/>
    </source>
</evidence>
<dbReference type="Pfam" id="PF08740">
    <property type="entry name" value="BCS1_N"/>
    <property type="match status" value="1"/>
</dbReference>
<dbReference type="InterPro" id="IPR003593">
    <property type="entry name" value="AAA+_ATPase"/>
</dbReference>
<comment type="subcellular location">
    <subcellularLocation>
        <location evidence="1">Mitochondrion inner membrane</location>
        <topology evidence="1">Single-pass membrane protein</topology>
    </subcellularLocation>
</comment>
<keyword evidence="8" id="KW-1133">Transmembrane helix</keyword>
<organism evidence="15 16">
    <name type="scientific">Smittium mucronatum</name>
    <dbReference type="NCBI Taxonomy" id="133383"/>
    <lineage>
        <taxon>Eukaryota</taxon>
        <taxon>Fungi</taxon>
        <taxon>Fungi incertae sedis</taxon>
        <taxon>Zoopagomycota</taxon>
        <taxon>Kickxellomycotina</taxon>
        <taxon>Harpellomycetes</taxon>
        <taxon>Harpellales</taxon>
        <taxon>Legeriomycetaceae</taxon>
        <taxon>Smittium</taxon>
    </lineage>
</organism>